<evidence type="ECO:0000256" key="6">
    <source>
        <dbReference type="ARBA" id="ARBA00022989"/>
    </source>
</evidence>
<dbReference type="InterPro" id="IPR003439">
    <property type="entry name" value="ABC_transporter-like_ATP-bd"/>
</dbReference>
<evidence type="ECO:0000259" key="10">
    <source>
        <dbReference type="PROSITE" id="PS50893"/>
    </source>
</evidence>
<dbReference type="InterPro" id="IPR003593">
    <property type="entry name" value="AAA+_ATPase"/>
</dbReference>
<feature type="domain" description="ABC transporter" evidence="10">
    <location>
        <begin position="340"/>
        <end position="555"/>
    </location>
</feature>
<comment type="subcellular location">
    <subcellularLocation>
        <location evidence="1">Cell membrane</location>
        <topology evidence="1">Multi-pass membrane protein</topology>
    </subcellularLocation>
</comment>
<feature type="transmembrane region" description="Helical" evidence="9">
    <location>
        <begin position="278"/>
        <end position="297"/>
    </location>
</feature>
<evidence type="ECO:0000256" key="2">
    <source>
        <dbReference type="ARBA" id="ARBA00022475"/>
    </source>
</evidence>
<dbReference type="SUPFAM" id="SSF52540">
    <property type="entry name" value="P-loop containing nucleoside triphosphate hydrolases"/>
    <property type="match status" value="1"/>
</dbReference>
<feature type="transmembrane region" description="Helical" evidence="9">
    <location>
        <begin position="42"/>
        <end position="65"/>
    </location>
</feature>
<feature type="transmembrane region" description="Helical" evidence="9">
    <location>
        <begin position="248"/>
        <end position="266"/>
    </location>
</feature>
<dbReference type="PROSITE" id="PS50929">
    <property type="entry name" value="ABC_TM1F"/>
    <property type="match status" value="1"/>
</dbReference>
<dbReference type="GO" id="GO:0034775">
    <property type="term" value="P:glutathione transmembrane transport"/>
    <property type="evidence" value="ECO:0007669"/>
    <property type="project" value="InterPro"/>
</dbReference>
<evidence type="ECO:0000256" key="9">
    <source>
        <dbReference type="SAM" id="Phobius"/>
    </source>
</evidence>
<dbReference type="InterPro" id="IPR036640">
    <property type="entry name" value="ABC1_TM_sf"/>
</dbReference>
<gene>
    <name evidence="12" type="primary">cydC</name>
    <name evidence="12" type="ORF">K8U84_03855</name>
</gene>
<feature type="coiled-coil region" evidence="8">
    <location>
        <begin position="218"/>
        <end position="245"/>
    </location>
</feature>
<keyword evidence="3 9" id="KW-0812">Transmembrane</keyword>
<evidence type="ECO:0000313" key="12">
    <source>
        <dbReference type="EMBL" id="HJH23670.1"/>
    </source>
</evidence>
<accession>A0A9D2VFN3</accession>
<evidence type="ECO:0000313" key="13">
    <source>
        <dbReference type="Proteomes" id="UP000700248"/>
    </source>
</evidence>
<organism evidence="12 13">
    <name type="scientific">Paenalcaligenes hominis</name>
    <dbReference type="NCBI Taxonomy" id="643674"/>
    <lineage>
        <taxon>Bacteria</taxon>
        <taxon>Pseudomonadati</taxon>
        <taxon>Pseudomonadota</taxon>
        <taxon>Betaproteobacteria</taxon>
        <taxon>Burkholderiales</taxon>
        <taxon>Alcaligenaceae</taxon>
        <taxon>Paenalcaligenes</taxon>
    </lineage>
</organism>
<dbReference type="PANTHER" id="PTHR24221">
    <property type="entry name" value="ATP-BINDING CASSETTE SUB-FAMILY B"/>
    <property type="match status" value="1"/>
</dbReference>
<feature type="transmembrane region" description="Helical" evidence="9">
    <location>
        <begin position="160"/>
        <end position="180"/>
    </location>
</feature>
<evidence type="ECO:0000256" key="1">
    <source>
        <dbReference type="ARBA" id="ARBA00004651"/>
    </source>
</evidence>
<dbReference type="RefSeq" id="WP_276830349.1">
    <property type="nucleotide sequence ID" value="NZ_DYTQ01000047.1"/>
</dbReference>
<feature type="domain" description="ABC transmembrane type-1" evidence="11">
    <location>
        <begin position="20"/>
        <end position="305"/>
    </location>
</feature>
<keyword evidence="7 9" id="KW-0472">Membrane</keyword>
<keyword evidence="4" id="KW-0547">Nucleotide-binding</keyword>
<dbReference type="PANTHER" id="PTHR24221:SF653">
    <property type="entry name" value="TRANSPORT ATP-BINDING PROTEIN CYDC"/>
    <property type="match status" value="1"/>
</dbReference>
<dbReference type="Proteomes" id="UP000700248">
    <property type="component" value="Unassembled WGS sequence"/>
</dbReference>
<sequence>MKLWWQLAGPWVRGHWRLVLLALCLVLSTVFAGIGLLSVAGWFLTGAFLAGGTLSFNLFAPSALVRGLSMWRIASRYAERIVGHHVTLDLQAEIRTQSFAHLASLKPAQLAQYRDGDLITRLINDIERLDSFFLLLVAPAFTALVSGVVFSVLMGVALPALGWVLLVVLCLAAGVLPYWVARRTAQVGEAVQLAQAELRAWTHDALSAHTDLLVFTVTHQAQQQFEQAAQQLAQAQKRLTAATSLGNWLQQVVIGALVLALLWLGATAHSQHSLSAPIWVGLLLGAMGLFEVIAPIMRGAAGLGAVHAAAARLQEINASTSLPAESTVVHYSALPEQGTLQLVHVSLSYDSAATVLEGIDLVVPQGQRISIEGLSGSGKTTLLLAIMHIYPLDTGRIEYGGVDLAQVDPTTLYQRFALLSQHSAVFMGTVRHNLLLGDPHASDEALWEVLKQVRLDEQVAQLGGLDTWLGEGGNTLSTGQVRRLSLARTLLTPASVWLLDEPTAGLDKTTAEAWLKDLHHLAKNRTVIMVTHAQIPAGVVQHRYQLLNGRLTRYA</sequence>
<dbReference type="GO" id="GO:0016887">
    <property type="term" value="F:ATP hydrolysis activity"/>
    <property type="evidence" value="ECO:0007669"/>
    <property type="project" value="InterPro"/>
</dbReference>
<dbReference type="InterPro" id="IPR039421">
    <property type="entry name" value="Type_1_exporter"/>
</dbReference>
<feature type="transmembrane region" description="Helical" evidence="9">
    <location>
        <begin position="132"/>
        <end position="154"/>
    </location>
</feature>
<dbReference type="Pfam" id="PF00664">
    <property type="entry name" value="ABC_membrane"/>
    <property type="match status" value="1"/>
</dbReference>
<name>A0A9D2VFN3_9BURK</name>
<keyword evidence="6 9" id="KW-1133">Transmembrane helix</keyword>
<dbReference type="InterPro" id="IPR011527">
    <property type="entry name" value="ABC1_TM_dom"/>
</dbReference>
<dbReference type="NCBIfam" id="TIGR02868">
    <property type="entry name" value="CydC"/>
    <property type="match status" value="1"/>
</dbReference>
<evidence type="ECO:0000259" key="11">
    <source>
        <dbReference type="PROSITE" id="PS50929"/>
    </source>
</evidence>
<dbReference type="Gene3D" id="1.20.1560.10">
    <property type="entry name" value="ABC transporter type 1, transmembrane domain"/>
    <property type="match status" value="1"/>
</dbReference>
<evidence type="ECO:0000256" key="3">
    <source>
        <dbReference type="ARBA" id="ARBA00022692"/>
    </source>
</evidence>
<dbReference type="GO" id="GO:0005886">
    <property type="term" value="C:plasma membrane"/>
    <property type="evidence" value="ECO:0007669"/>
    <property type="project" value="UniProtKB-SubCell"/>
</dbReference>
<dbReference type="EMBL" id="DYTQ01000047">
    <property type="protein sequence ID" value="HJH23670.1"/>
    <property type="molecule type" value="Genomic_DNA"/>
</dbReference>
<evidence type="ECO:0000256" key="5">
    <source>
        <dbReference type="ARBA" id="ARBA00022840"/>
    </source>
</evidence>
<dbReference type="InterPro" id="IPR027417">
    <property type="entry name" value="P-loop_NTPase"/>
</dbReference>
<dbReference type="InterPro" id="IPR014223">
    <property type="entry name" value="ABC_CydC/D"/>
</dbReference>
<evidence type="ECO:0000256" key="8">
    <source>
        <dbReference type="SAM" id="Coils"/>
    </source>
</evidence>
<dbReference type="PROSITE" id="PS50893">
    <property type="entry name" value="ABC_TRANSPORTER_2"/>
    <property type="match status" value="1"/>
</dbReference>
<dbReference type="GO" id="GO:0005524">
    <property type="term" value="F:ATP binding"/>
    <property type="evidence" value="ECO:0007669"/>
    <property type="project" value="UniProtKB-KW"/>
</dbReference>
<reference evidence="12" key="1">
    <citation type="journal article" date="2021" name="PeerJ">
        <title>Extensive microbial diversity within the chicken gut microbiome revealed by metagenomics and culture.</title>
        <authorList>
            <person name="Gilroy R."/>
            <person name="Ravi A."/>
            <person name="Getino M."/>
            <person name="Pursley I."/>
            <person name="Horton D.L."/>
            <person name="Alikhan N.F."/>
            <person name="Baker D."/>
            <person name="Gharbi K."/>
            <person name="Hall N."/>
            <person name="Watson M."/>
            <person name="Adriaenssens E.M."/>
            <person name="Foster-Nyarko E."/>
            <person name="Jarju S."/>
            <person name="Secka A."/>
            <person name="Antonio M."/>
            <person name="Oren A."/>
            <person name="Chaudhuri R.R."/>
            <person name="La Ragione R."/>
            <person name="Hildebrand F."/>
            <person name="Pallen M.J."/>
        </authorList>
    </citation>
    <scope>NUCLEOTIDE SEQUENCE</scope>
    <source>
        <strain evidence="12">CHK175-13533</strain>
    </source>
</reference>
<keyword evidence="8" id="KW-0175">Coiled coil</keyword>
<keyword evidence="2" id="KW-1003">Cell membrane</keyword>
<proteinExistence type="predicted"/>
<keyword evidence="5" id="KW-0067">ATP-binding</keyword>
<dbReference type="Pfam" id="PF00005">
    <property type="entry name" value="ABC_tran"/>
    <property type="match status" value="1"/>
</dbReference>
<dbReference type="GO" id="GO:0140359">
    <property type="term" value="F:ABC-type transporter activity"/>
    <property type="evidence" value="ECO:0007669"/>
    <property type="project" value="InterPro"/>
</dbReference>
<dbReference type="AlphaFoldDB" id="A0A9D2VFN3"/>
<reference evidence="12" key="2">
    <citation type="submission" date="2021-09" db="EMBL/GenBank/DDBJ databases">
        <authorList>
            <person name="Gilroy R."/>
        </authorList>
    </citation>
    <scope>NUCLEOTIDE SEQUENCE</scope>
    <source>
        <strain evidence="12">CHK175-13533</strain>
    </source>
</reference>
<dbReference type="SUPFAM" id="SSF90123">
    <property type="entry name" value="ABC transporter transmembrane region"/>
    <property type="match status" value="1"/>
</dbReference>
<dbReference type="SMART" id="SM00382">
    <property type="entry name" value="AAA"/>
    <property type="match status" value="1"/>
</dbReference>
<comment type="caution">
    <text evidence="12">The sequence shown here is derived from an EMBL/GenBank/DDBJ whole genome shotgun (WGS) entry which is preliminary data.</text>
</comment>
<evidence type="ECO:0000256" key="7">
    <source>
        <dbReference type="ARBA" id="ARBA00023136"/>
    </source>
</evidence>
<evidence type="ECO:0000256" key="4">
    <source>
        <dbReference type="ARBA" id="ARBA00022741"/>
    </source>
</evidence>
<dbReference type="Gene3D" id="3.40.50.300">
    <property type="entry name" value="P-loop containing nucleotide triphosphate hydrolases"/>
    <property type="match status" value="1"/>
</dbReference>
<dbReference type="GO" id="GO:0045454">
    <property type="term" value="P:cell redox homeostasis"/>
    <property type="evidence" value="ECO:0007669"/>
    <property type="project" value="InterPro"/>
</dbReference>
<dbReference type="GO" id="GO:0034040">
    <property type="term" value="F:ATPase-coupled lipid transmembrane transporter activity"/>
    <property type="evidence" value="ECO:0007669"/>
    <property type="project" value="TreeGrafter"/>
</dbReference>
<protein>
    <submittedName>
        <fullName evidence="12">Thiol reductant ABC exporter subunit CydC</fullName>
    </submittedName>
</protein>